<proteinExistence type="predicted"/>
<dbReference type="AlphaFoldDB" id="A0A7R8UU74"/>
<dbReference type="Pfam" id="PF08213">
    <property type="entry name" value="COX24_C"/>
    <property type="match status" value="1"/>
</dbReference>
<protein>
    <recommendedName>
        <fullName evidence="1">Ribosomal protein mS38 C-terminal domain-containing protein</fullName>
    </recommendedName>
</protein>
<organism evidence="2 3">
    <name type="scientific">Hermetia illucens</name>
    <name type="common">Black soldier fly</name>
    <dbReference type="NCBI Taxonomy" id="343691"/>
    <lineage>
        <taxon>Eukaryota</taxon>
        <taxon>Metazoa</taxon>
        <taxon>Ecdysozoa</taxon>
        <taxon>Arthropoda</taxon>
        <taxon>Hexapoda</taxon>
        <taxon>Insecta</taxon>
        <taxon>Pterygota</taxon>
        <taxon>Neoptera</taxon>
        <taxon>Endopterygota</taxon>
        <taxon>Diptera</taxon>
        <taxon>Brachycera</taxon>
        <taxon>Stratiomyomorpha</taxon>
        <taxon>Stratiomyidae</taxon>
        <taxon>Hermetiinae</taxon>
        <taxon>Hermetia</taxon>
    </lineage>
</organism>
<reference evidence="2 3" key="1">
    <citation type="submission" date="2020-11" db="EMBL/GenBank/DDBJ databases">
        <authorList>
            <person name="Wallbank WR R."/>
            <person name="Pardo Diaz C."/>
            <person name="Kozak K."/>
            <person name="Martin S."/>
            <person name="Jiggins C."/>
            <person name="Moest M."/>
            <person name="Warren A I."/>
            <person name="Generalovic N T."/>
            <person name="Byers J.R.P. K."/>
            <person name="Montejo-Kovacevich G."/>
            <person name="Yen C E."/>
        </authorList>
    </citation>
    <scope>NUCLEOTIDE SEQUENCE [LARGE SCALE GENOMIC DNA]</scope>
</reference>
<sequence length="209" mass="24501">MFRVSNKLLNLTQALARQLSHNAPKAIPVESSNILASNIISQLNTDLEKLRITTPTSSYNSKKEIIDIPVISRIIENPRDSLINEIRDIIQPNRNQIIENPVNRTPGTEDGIQAARLIVIRRRKMKKHKLRKLRKKMKFEWAKVRQRREMRKEKRFQAGLLHRIKKAEAFSAEEYVTEKLRQANETPIPRLWKGKRLPQFIIKEKMGIK</sequence>
<feature type="domain" description="Ribosomal protein mS38 C-terminal" evidence="1">
    <location>
        <begin position="113"/>
        <end position="146"/>
    </location>
</feature>
<name>A0A7R8UU74_HERIL</name>
<evidence type="ECO:0000313" key="3">
    <source>
        <dbReference type="Proteomes" id="UP000594454"/>
    </source>
</evidence>
<evidence type="ECO:0000313" key="2">
    <source>
        <dbReference type="EMBL" id="CAD7087072.1"/>
    </source>
</evidence>
<keyword evidence="3" id="KW-1185">Reference proteome</keyword>
<dbReference type="OrthoDB" id="6423950at2759"/>
<dbReference type="InParanoid" id="A0A7R8UU74"/>
<dbReference type="InterPro" id="IPR013177">
    <property type="entry name" value="Ribosomal_mS38_C"/>
</dbReference>
<accession>A0A7R8UU74</accession>
<dbReference type="Proteomes" id="UP000594454">
    <property type="component" value="Chromosome 4"/>
</dbReference>
<dbReference type="SMART" id="SM01155">
    <property type="entry name" value="DUF1713"/>
    <property type="match status" value="1"/>
</dbReference>
<evidence type="ECO:0000259" key="1">
    <source>
        <dbReference type="SMART" id="SM01155"/>
    </source>
</evidence>
<dbReference type="EMBL" id="LR899012">
    <property type="protein sequence ID" value="CAD7087072.1"/>
    <property type="molecule type" value="Genomic_DNA"/>
</dbReference>
<gene>
    <name evidence="2" type="ORF">HERILL_LOCUS9798</name>
</gene>